<dbReference type="RefSeq" id="WP_116061956.1">
    <property type="nucleotide sequence ID" value="NZ_QRDZ01000013.1"/>
</dbReference>
<accession>A0A3D9JQ60</accession>
<sequence length="297" mass="33531">MNTEKDFELKITLVGKVIEVTVHFLIWDWGGKGTRNLYFASFAGLPESVKAVSASLLESYEAQMNRIAYSRCNGEPYKRLMKPIGLGDVAHGCIYNQFFELSSIEQVNDPEKHNRALLIAPEGNMEKVVAEHVICRFGFPREWESAYYNMFQDYCQPLFVEINPNFMKWNKVQALLFKADEKQAIERLTEALKTKKLLIPESDVVGEFNPEWSMSEYMLNNATHLAEKLADLKPRHSFDQPIDPAIADMLRIPFPTQAHVIQAIVNTVDCADSESPILGGDMGSGSAARSAITETFI</sequence>
<name>A0A3D9JQ60_9BACL</name>
<organism evidence="1 2">
    <name type="scientific">Cohnella phaseoli</name>
    <dbReference type="NCBI Taxonomy" id="456490"/>
    <lineage>
        <taxon>Bacteria</taxon>
        <taxon>Bacillati</taxon>
        <taxon>Bacillota</taxon>
        <taxon>Bacilli</taxon>
        <taxon>Bacillales</taxon>
        <taxon>Paenibacillaceae</taxon>
        <taxon>Cohnella</taxon>
    </lineage>
</organism>
<protein>
    <submittedName>
        <fullName evidence="1">Uncharacterized protein</fullName>
    </submittedName>
</protein>
<dbReference type="Proteomes" id="UP000256977">
    <property type="component" value="Unassembled WGS sequence"/>
</dbReference>
<dbReference type="EMBL" id="QRDZ01000013">
    <property type="protein sequence ID" value="RED76158.1"/>
    <property type="molecule type" value="Genomic_DNA"/>
</dbReference>
<evidence type="ECO:0000313" key="1">
    <source>
        <dbReference type="EMBL" id="RED76158.1"/>
    </source>
</evidence>
<evidence type="ECO:0000313" key="2">
    <source>
        <dbReference type="Proteomes" id="UP000256977"/>
    </source>
</evidence>
<dbReference type="AlphaFoldDB" id="A0A3D9JQ60"/>
<gene>
    <name evidence="1" type="ORF">DFP98_113220</name>
</gene>
<reference evidence="1 2" key="1">
    <citation type="submission" date="2018-07" db="EMBL/GenBank/DDBJ databases">
        <title>Genomic Encyclopedia of Type Strains, Phase III (KMG-III): the genomes of soil and plant-associated and newly described type strains.</title>
        <authorList>
            <person name="Whitman W."/>
        </authorList>
    </citation>
    <scope>NUCLEOTIDE SEQUENCE [LARGE SCALE GENOMIC DNA]</scope>
    <source>
        <strain evidence="1 2">CECT 7287</strain>
    </source>
</reference>
<comment type="caution">
    <text evidence="1">The sequence shown here is derived from an EMBL/GenBank/DDBJ whole genome shotgun (WGS) entry which is preliminary data.</text>
</comment>
<keyword evidence="2" id="KW-1185">Reference proteome</keyword>
<proteinExistence type="predicted"/>
<dbReference type="OrthoDB" id="9760715at2"/>